<protein>
    <recommendedName>
        <fullName evidence="4">Lipoprotein</fullName>
    </recommendedName>
</protein>
<organism evidence="2 3">
    <name type="scientific">Novosphingobium jiangmenense</name>
    <dbReference type="NCBI Taxonomy" id="2791981"/>
    <lineage>
        <taxon>Bacteria</taxon>
        <taxon>Pseudomonadati</taxon>
        <taxon>Pseudomonadota</taxon>
        <taxon>Alphaproteobacteria</taxon>
        <taxon>Sphingomonadales</taxon>
        <taxon>Sphingomonadaceae</taxon>
        <taxon>Novosphingobium</taxon>
    </lineage>
</organism>
<evidence type="ECO:0008006" key="4">
    <source>
        <dbReference type="Google" id="ProtNLM"/>
    </source>
</evidence>
<sequence>MKHLVLPLLVLPLALSACSDPSPEPSASATPSLAPMVTESEAMASPVAPGASEAVSVTTAVFPEAMRGKWAMSPADCDPTTGADKGAVTIGEKSAKFYESVADLTNAKIATPTEVRAVFDYEGEGMKWQREASYKLEDGGKTLVLTEFAEDAPEGPRRHSRCK</sequence>
<reference evidence="2 3" key="1">
    <citation type="submission" date="2020-11" db="EMBL/GenBank/DDBJ databases">
        <title>The genome sequence of Novosphingobium sp. 1Y9A.</title>
        <authorList>
            <person name="Liu Y."/>
        </authorList>
    </citation>
    <scope>NUCLEOTIDE SEQUENCE [LARGE SCALE GENOMIC DNA]</scope>
    <source>
        <strain evidence="2 3">1Y9A</strain>
    </source>
</reference>
<dbReference type="PROSITE" id="PS51257">
    <property type="entry name" value="PROKAR_LIPOPROTEIN"/>
    <property type="match status" value="1"/>
</dbReference>
<evidence type="ECO:0000256" key="1">
    <source>
        <dbReference type="SAM" id="SignalP"/>
    </source>
</evidence>
<keyword evidence="3" id="KW-1185">Reference proteome</keyword>
<name>A0ABS0HK58_9SPHN</name>
<evidence type="ECO:0000313" key="2">
    <source>
        <dbReference type="EMBL" id="MBF9152641.1"/>
    </source>
</evidence>
<dbReference type="EMBL" id="JADQDC010000014">
    <property type="protein sequence ID" value="MBF9152641.1"/>
    <property type="molecule type" value="Genomic_DNA"/>
</dbReference>
<feature type="chain" id="PRO_5047525150" description="Lipoprotein" evidence="1">
    <location>
        <begin position="20"/>
        <end position="163"/>
    </location>
</feature>
<feature type="signal peptide" evidence="1">
    <location>
        <begin position="1"/>
        <end position="19"/>
    </location>
</feature>
<dbReference type="RefSeq" id="WP_196276941.1">
    <property type="nucleotide sequence ID" value="NZ_JADQDC010000014.1"/>
</dbReference>
<accession>A0ABS0HK58</accession>
<gene>
    <name evidence="2" type="ORF">I2488_16675</name>
</gene>
<keyword evidence="1" id="KW-0732">Signal</keyword>
<comment type="caution">
    <text evidence="2">The sequence shown here is derived from an EMBL/GenBank/DDBJ whole genome shotgun (WGS) entry which is preliminary data.</text>
</comment>
<proteinExistence type="predicted"/>
<dbReference type="Proteomes" id="UP000600799">
    <property type="component" value="Unassembled WGS sequence"/>
</dbReference>
<evidence type="ECO:0000313" key="3">
    <source>
        <dbReference type="Proteomes" id="UP000600799"/>
    </source>
</evidence>